<dbReference type="InterPro" id="IPR036452">
    <property type="entry name" value="Ribo_hydro-like"/>
</dbReference>
<evidence type="ECO:0000259" key="1">
    <source>
        <dbReference type="Pfam" id="PF07632"/>
    </source>
</evidence>
<accession>A0ABV7NDF3</accession>
<comment type="caution">
    <text evidence="2">The sequence shown here is derived from an EMBL/GenBank/DDBJ whole genome shotgun (WGS) entry which is preliminary data.</text>
</comment>
<evidence type="ECO:0000313" key="2">
    <source>
        <dbReference type="EMBL" id="MFC3441516.1"/>
    </source>
</evidence>
<feature type="domain" description="Cellulose-binding Sde182 nucleoside hydrolase-like" evidence="1">
    <location>
        <begin position="4"/>
        <end position="158"/>
    </location>
</feature>
<organism evidence="2 3">
    <name type="scientific">Sphingobium rhizovicinum</name>
    <dbReference type="NCBI Taxonomy" id="432308"/>
    <lineage>
        <taxon>Bacteria</taxon>
        <taxon>Pseudomonadati</taxon>
        <taxon>Pseudomonadota</taxon>
        <taxon>Alphaproteobacteria</taxon>
        <taxon>Sphingomonadales</taxon>
        <taxon>Sphingomonadaceae</taxon>
        <taxon>Sphingobium</taxon>
    </lineage>
</organism>
<dbReference type="Pfam" id="PF07632">
    <property type="entry name" value="Sde182_NH-like"/>
    <property type="match status" value="1"/>
</dbReference>
<proteinExistence type="predicted"/>
<dbReference type="Proteomes" id="UP001595681">
    <property type="component" value="Unassembled WGS sequence"/>
</dbReference>
<gene>
    <name evidence="2" type="ORF">ACFOKF_10005</name>
</gene>
<name>A0ABV7NDF3_9SPHN</name>
<dbReference type="RefSeq" id="WP_313231412.1">
    <property type="nucleotide sequence ID" value="NZ_JBHRVU010000004.1"/>
</dbReference>
<reference evidence="3" key="1">
    <citation type="journal article" date="2019" name="Int. J. Syst. Evol. Microbiol.">
        <title>The Global Catalogue of Microorganisms (GCM) 10K type strain sequencing project: providing services to taxonomists for standard genome sequencing and annotation.</title>
        <authorList>
            <consortium name="The Broad Institute Genomics Platform"/>
            <consortium name="The Broad Institute Genome Sequencing Center for Infectious Disease"/>
            <person name="Wu L."/>
            <person name="Ma J."/>
        </authorList>
    </citation>
    <scope>NUCLEOTIDE SEQUENCE [LARGE SCALE GENOMIC DNA]</scope>
    <source>
        <strain evidence="3">CCM 7491</strain>
    </source>
</reference>
<dbReference type="EMBL" id="JBHRVU010000004">
    <property type="protein sequence ID" value="MFC3441516.1"/>
    <property type="molecule type" value="Genomic_DNA"/>
</dbReference>
<evidence type="ECO:0000313" key="3">
    <source>
        <dbReference type="Proteomes" id="UP001595681"/>
    </source>
</evidence>
<dbReference type="InterPro" id="IPR011483">
    <property type="entry name" value="Sde182_NH-like"/>
</dbReference>
<dbReference type="Gene3D" id="3.90.245.10">
    <property type="entry name" value="Ribonucleoside hydrolase-like"/>
    <property type="match status" value="1"/>
</dbReference>
<sequence>MDRADNGRPVWVSIWGGANVLAQALWRVSHDRPPEQVADFVSRLRVYSISDQDDSGPWLRQTFPKLFWIASLHAFNHYERATWTGISGEAFYKFEGGPDARLVSKEWLTQNIIKGPLGSLYPLPAFVMEGDTPAFLYLIPNGLGVPEAPDFGSWGGRYGRLGAGQSIWTDVSDTALGQDGRQHSQAQASIWRWRDAYQGDFAARMQWTLAPQYKAANHAPIIRIEKDHGLVPVERELVAGQQLRLNLSGTRDPDGDAVNL</sequence>
<protein>
    <submittedName>
        <fullName evidence="2">DUF1593 domain-containing protein</fullName>
    </submittedName>
</protein>
<keyword evidence="3" id="KW-1185">Reference proteome</keyword>